<protein>
    <submittedName>
        <fullName evidence="2">Complex I NDUFA9 subunit family protein</fullName>
    </submittedName>
</protein>
<dbReference type="OrthoDB" id="9776313at2"/>
<dbReference type="InterPro" id="IPR036291">
    <property type="entry name" value="NAD(P)-bd_dom_sf"/>
</dbReference>
<dbReference type="Gene3D" id="3.40.50.720">
    <property type="entry name" value="NAD(P)-binding Rossmann-like Domain"/>
    <property type="match status" value="1"/>
</dbReference>
<dbReference type="Pfam" id="PF01370">
    <property type="entry name" value="Epimerase"/>
    <property type="match status" value="1"/>
</dbReference>
<dbReference type="FunFam" id="3.40.50.720:FF:000702">
    <property type="entry name" value="NADH dehydrogenase (Ubiquinone)"/>
    <property type="match status" value="1"/>
</dbReference>
<dbReference type="PANTHER" id="PTHR12126:SF11">
    <property type="entry name" value="NADH DEHYDROGENASE [UBIQUINONE] 1 ALPHA SUBCOMPLEX SUBUNIT 9, MITOCHONDRIAL"/>
    <property type="match status" value="1"/>
</dbReference>
<reference evidence="2 3" key="1">
    <citation type="submission" date="2017-12" db="EMBL/GenBank/DDBJ databases">
        <title>The genome sequence of Caulobacter sp. 410.</title>
        <authorList>
            <person name="Gao J."/>
            <person name="Mao X."/>
            <person name="Sun J."/>
        </authorList>
    </citation>
    <scope>NUCLEOTIDE SEQUENCE [LARGE SCALE GENOMIC DNA]</scope>
    <source>
        <strain evidence="2 3">410</strain>
    </source>
</reference>
<dbReference type="RefSeq" id="WP_101720587.1">
    <property type="nucleotide sequence ID" value="NZ_PJRS01000049.1"/>
</dbReference>
<dbReference type="InterPro" id="IPR001509">
    <property type="entry name" value="Epimerase_deHydtase"/>
</dbReference>
<comment type="caution">
    <text evidence="2">The sequence shown here is derived from an EMBL/GenBank/DDBJ whole genome shotgun (WGS) entry which is preliminary data.</text>
</comment>
<evidence type="ECO:0000313" key="2">
    <source>
        <dbReference type="EMBL" id="PLR18875.1"/>
    </source>
</evidence>
<evidence type="ECO:0000313" key="3">
    <source>
        <dbReference type="Proteomes" id="UP000234479"/>
    </source>
</evidence>
<organism evidence="2 3">
    <name type="scientific">Caulobacter zeae</name>
    <dbReference type="NCBI Taxonomy" id="2055137"/>
    <lineage>
        <taxon>Bacteria</taxon>
        <taxon>Pseudomonadati</taxon>
        <taxon>Pseudomonadota</taxon>
        <taxon>Alphaproteobacteria</taxon>
        <taxon>Caulobacterales</taxon>
        <taxon>Caulobacteraceae</taxon>
        <taxon>Caulobacter</taxon>
    </lineage>
</organism>
<dbReference type="AlphaFoldDB" id="A0A2N5CYK5"/>
<dbReference type="EMBL" id="PJRS01000049">
    <property type="protein sequence ID" value="PLR18875.1"/>
    <property type="molecule type" value="Genomic_DNA"/>
</dbReference>
<dbReference type="Proteomes" id="UP000234479">
    <property type="component" value="Unassembled WGS sequence"/>
</dbReference>
<keyword evidence="3" id="KW-1185">Reference proteome</keyword>
<dbReference type="CDD" id="cd05271">
    <property type="entry name" value="NDUFA9_like_SDR_a"/>
    <property type="match status" value="1"/>
</dbReference>
<sequence>MQGLVTVFGGSGFVGSQVVRALAKSGYRVRVAVRQPNLAYRMRMLGDVGQIEVIQANVRNAPSVARALEGAEAAVNLVGVLWESGRQQFQSLHAMGAKTVAEQAAAAGVKRLVQVSAIGANADSAAKYARTKAEGEAAVRAAFPTATIVRPSVVFGQDDKFFNKFGQMAASAPALPLVGGGATKFQPVFVGDVAAAIAKIIATPGAQGQTYELGGPAVYSFKELLELVLTETGRARALAPLPWPIAGLVGKLGDIQASILPLAPPLTTDQVALLKAGDNVVAPGAKGLSDLGIVPTAVEAVVPSYLYRYRKGGQYAPTPAGAF</sequence>
<feature type="domain" description="NAD-dependent epimerase/dehydratase" evidence="1">
    <location>
        <begin position="5"/>
        <end position="214"/>
    </location>
</feature>
<dbReference type="SUPFAM" id="SSF51735">
    <property type="entry name" value="NAD(P)-binding Rossmann-fold domains"/>
    <property type="match status" value="1"/>
</dbReference>
<proteinExistence type="predicted"/>
<name>A0A2N5CYK5_9CAUL</name>
<accession>A0A2N5CYK5</accession>
<gene>
    <name evidence="2" type="ORF">SGCZBJ_24885</name>
</gene>
<evidence type="ECO:0000259" key="1">
    <source>
        <dbReference type="Pfam" id="PF01370"/>
    </source>
</evidence>
<dbReference type="PANTHER" id="PTHR12126">
    <property type="entry name" value="NADH-UBIQUINONE OXIDOREDUCTASE 39 KDA SUBUNIT-RELATED"/>
    <property type="match status" value="1"/>
</dbReference>
<dbReference type="InterPro" id="IPR051207">
    <property type="entry name" value="ComplexI_NDUFA9_subunit"/>
</dbReference>
<dbReference type="GO" id="GO:0044877">
    <property type="term" value="F:protein-containing complex binding"/>
    <property type="evidence" value="ECO:0007669"/>
    <property type="project" value="TreeGrafter"/>
</dbReference>